<dbReference type="InterPro" id="IPR001245">
    <property type="entry name" value="Ser-Thr/Tyr_kinase_cat_dom"/>
</dbReference>
<dbReference type="Proteomes" id="UP000822688">
    <property type="component" value="Chromosome 12"/>
</dbReference>
<dbReference type="AlphaFoldDB" id="A0A8T0GAH7"/>
<evidence type="ECO:0000313" key="4">
    <source>
        <dbReference type="Proteomes" id="UP000822688"/>
    </source>
</evidence>
<dbReference type="PROSITE" id="PS50011">
    <property type="entry name" value="PROTEIN_KINASE_DOM"/>
    <property type="match status" value="1"/>
</dbReference>
<dbReference type="InterPro" id="IPR008271">
    <property type="entry name" value="Ser/Thr_kinase_AS"/>
</dbReference>
<organism evidence="3 4">
    <name type="scientific">Ceratodon purpureus</name>
    <name type="common">Fire moss</name>
    <name type="synonym">Dicranum purpureum</name>
    <dbReference type="NCBI Taxonomy" id="3225"/>
    <lineage>
        <taxon>Eukaryota</taxon>
        <taxon>Viridiplantae</taxon>
        <taxon>Streptophyta</taxon>
        <taxon>Embryophyta</taxon>
        <taxon>Bryophyta</taxon>
        <taxon>Bryophytina</taxon>
        <taxon>Bryopsida</taxon>
        <taxon>Dicranidae</taxon>
        <taxon>Pseudoditrichales</taxon>
        <taxon>Ditrichaceae</taxon>
        <taxon>Ceratodon</taxon>
    </lineage>
</organism>
<reference evidence="3" key="1">
    <citation type="submission" date="2020-06" db="EMBL/GenBank/DDBJ databases">
        <title>WGS assembly of Ceratodon purpureus strain R40.</title>
        <authorList>
            <person name="Carey S.B."/>
            <person name="Jenkins J."/>
            <person name="Shu S."/>
            <person name="Lovell J.T."/>
            <person name="Sreedasyam A."/>
            <person name="Maumus F."/>
            <person name="Tiley G.P."/>
            <person name="Fernandez-Pozo N."/>
            <person name="Barry K."/>
            <person name="Chen C."/>
            <person name="Wang M."/>
            <person name="Lipzen A."/>
            <person name="Daum C."/>
            <person name="Saski C.A."/>
            <person name="Payton A.C."/>
            <person name="Mcbreen J.C."/>
            <person name="Conrad R.E."/>
            <person name="Kollar L.M."/>
            <person name="Olsson S."/>
            <person name="Huttunen S."/>
            <person name="Landis J.B."/>
            <person name="Wickett N.J."/>
            <person name="Johnson M.G."/>
            <person name="Rensing S.A."/>
            <person name="Grimwood J."/>
            <person name="Schmutz J."/>
            <person name="Mcdaniel S.F."/>
        </authorList>
    </citation>
    <scope>NUCLEOTIDE SEQUENCE</scope>
    <source>
        <strain evidence="3">R40</strain>
    </source>
</reference>
<evidence type="ECO:0000256" key="1">
    <source>
        <dbReference type="SAM" id="MobiDB-lite"/>
    </source>
</evidence>
<dbReference type="InterPro" id="IPR000719">
    <property type="entry name" value="Prot_kinase_dom"/>
</dbReference>
<dbReference type="Pfam" id="PF07714">
    <property type="entry name" value="PK_Tyr_Ser-Thr"/>
    <property type="match status" value="1"/>
</dbReference>
<comment type="caution">
    <text evidence="3">The sequence shown here is derived from an EMBL/GenBank/DDBJ whole genome shotgun (WGS) entry which is preliminary data.</text>
</comment>
<dbReference type="PANTHER" id="PTHR23257">
    <property type="entry name" value="SERINE-THREONINE PROTEIN KINASE"/>
    <property type="match status" value="1"/>
</dbReference>
<feature type="compositionally biased region" description="Basic and acidic residues" evidence="1">
    <location>
        <begin position="1"/>
        <end position="23"/>
    </location>
</feature>
<dbReference type="EMBL" id="CM026433">
    <property type="protein sequence ID" value="KAG0554999.1"/>
    <property type="molecule type" value="Genomic_DNA"/>
</dbReference>
<dbReference type="GO" id="GO:0007165">
    <property type="term" value="P:signal transduction"/>
    <property type="evidence" value="ECO:0007669"/>
    <property type="project" value="TreeGrafter"/>
</dbReference>
<proteinExistence type="predicted"/>
<dbReference type="GO" id="GO:0005524">
    <property type="term" value="F:ATP binding"/>
    <property type="evidence" value="ECO:0007669"/>
    <property type="project" value="InterPro"/>
</dbReference>
<dbReference type="SUPFAM" id="SSF56112">
    <property type="entry name" value="Protein kinase-like (PK-like)"/>
    <property type="match status" value="1"/>
</dbReference>
<dbReference type="GO" id="GO:0004672">
    <property type="term" value="F:protein kinase activity"/>
    <property type="evidence" value="ECO:0007669"/>
    <property type="project" value="InterPro"/>
</dbReference>
<dbReference type="SMART" id="SM00220">
    <property type="entry name" value="S_TKc"/>
    <property type="match status" value="1"/>
</dbReference>
<evidence type="ECO:0000313" key="3">
    <source>
        <dbReference type="EMBL" id="KAG0554999.1"/>
    </source>
</evidence>
<evidence type="ECO:0000259" key="2">
    <source>
        <dbReference type="PROSITE" id="PS50011"/>
    </source>
</evidence>
<keyword evidence="4" id="KW-1185">Reference proteome</keyword>
<name>A0A8T0GAH7_CERPU</name>
<dbReference type="GO" id="GO:0005737">
    <property type="term" value="C:cytoplasm"/>
    <property type="evidence" value="ECO:0007669"/>
    <property type="project" value="TreeGrafter"/>
</dbReference>
<gene>
    <name evidence="3" type="ORF">KC19_12G136000</name>
</gene>
<feature type="region of interest" description="Disordered" evidence="1">
    <location>
        <begin position="1"/>
        <end position="28"/>
    </location>
</feature>
<accession>A0A8T0GAH7</accession>
<sequence>MSEAESRNDAASGRRGDGPRDEYFTAGKGDAPCEYVTARMDEVQIAADIQKSREQGWSEVADRVREGAVGASGGLSEENLLLWEELKEQDPHLFKDMGEDRLKLGQVIAEGGQAHIYDASVYLEEEKRWSVGFVAKVFKMEGFSLTELHRQWPRKTKPPSEGTYAHGFREYCRANKFSSPLLYETVLGGVVFGEYLKKCCQINSGTFLKDGRFAFVMEKYWSDLRTVINSRLMDNDFQGPPFSYDDVLKIISDIAIGMSGLHDRGVLHRDLKAANVLTINPIRPMGYRRKYQCSVADYESSMLVQGTGFWRAPEVLEDLLKKPCERNIEIWTEKVDVYSYAMTCYEVLTGHIPFDGYVKSDWKRVIDGERPHLPEYIDLKLRVLVQKCWHKDSLKRPSFEAIVDMLMKIKYSDNGKMPEDIDPIGKRVLD</sequence>
<protein>
    <recommendedName>
        <fullName evidence="2">Protein kinase domain-containing protein</fullName>
    </recommendedName>
</protein>
<dbReference type="InterPro" id="IPR050167">
    <property type="entry name" value="Ser_Thr_protein_kinase"/>
</dbReference>
<feature type="domain" description="Protein kinase" evidence="2">
    <location>
        <begin position="102"/>
        <end position="409"/>
    </location>
</feature>
<dbReference type="Gene3D" id="1.10.510.10">
    <property type="entry name" value="Transferase(Phosphotransferase) domain 1"/>
    <property type="match status" value="1"/>
</dbReference>
<dbReference type="PANTHER" id="PTHR23257:SF969">
    <property type="entry name" value="INTEGRIN-LINKED PROTEIN KINASE"/>
    <property type="match status" value="1"/>
</dbReference>
<dbReference type="PROSITE" id="PS00108">
    <property type="entry name" value="PROTEIN_KINASE_ST"/>
    <property type="match status" value="1"/>
</dbReference>
<dbReference type="InterPro" id="IPR011009">
    <property type="entry name" value="Kinase-like_dom_sf"/>
</dbReference>